<dbReference type="InterPro" id="IPR039564">
    <property type="entry name" value="Peptidase_C39-like"/>
</dbReference>
<feature type="domain" description="Peptidase C39-like" evidence="2">
    <location>
        <begin position="45"/>
        <end position="154"/>
    </location>
</feature>
<evidence type="ECO:0000313" key="3">
    <source>
        <dbReference type="EMBL" id="SDS02051.1"/>
    </source>
</evidence>
<proteinExistence type="predicted"/>
<feature type="signal peptide" evidence="1">
    <location>
        <begin position="1"/>
        <end position="23"/>
    </location>
</feature>
<dbReference type="OrthoDB" id="5611441at2"/>
<dbReference type="CDD" id="cd02549">
    <property type="entry name" value="Peptidase_C39A"/>
    <property type="match status" value="1"/>
</dbReference>
<dbReference type="STRING" id="487184.SAMN05216421_0759"/>
<dbReference type="Proteomes" id="UP000243207">
    <property type="component" value="Chromosome I"/>
</dbReference>
<dbReference type="RefSeq" id="WP_093391900.1">
    <property type="nucleotide sequence ID" value="NZ_LT629736.1"/>
</dbReference>
<reference evidence="4" key="1">
    <citation type="submission" date="2016-10" db="EMBL/GenBank/DDBJ databases">
        <authorList>
            <person name="Varghese N."/>
            <person name="Submissions S."/>
        </authorList>
    </citation>
    <scope>NUCLEOTIDE SEQUENCE [LARGE SCALE GENOMIC DNA]</scope>
    <source>
        <strain evidence="4">NRRL B-51270</strain>
    </source>
</reference>
<evidence type="ECO:0000313" key="4">
    <source>
        <dbReference type="Proteomes" id="UP000243207"/>
    </source>
</evidence>
<organism evidence="3 4">
    <name type="scientific">Halopseudomonas xinjiangensis</name>
    <dbReference type="NCBI Taxonomy" id="487184"/>
    <lineage>
        <taxon>Bacteria</taxon>
        <taxon>Pseudomonadati</taxon>
        <taxon>Pseudomonadota</taxon>
        <taxon>Gammaproteobacteria</taxon>
        <taxon>Pseudomonadales</taxon>
        <taxon>Pseudomonadaceae</taxon>
        <taxon>Halopseudomonas</taxon>
    </lineage>
</organism>
<dbReference type="Pfam" id="PF13432">
    <property type="entry name" value="TPR_16"/>
    <property type="match status" value="1"/>
</dbReference>
<evidence type="ECO:0000259" key="2">
    <source>
        <dbReference type="Pfam" id="PF13529"/>
    </source>
</evidence>
<name>A0A1H1NSU3_9GAMM</name>
<dbReference type="NCBIfam" id="NF033920">
    <property type="entry name" value="C39_PA2778_fam"/>
    <property type="match status" value="1"/>
</dbReference>
<dbReference type="Gene3D" id="1.25.40.10">
    <property type="entry name" value="Tetratricopeptide repeat domain"/>
    <property type="match status" value="1"/>
</dbReference>
<accession>A0A1H1NSU3</accession>
<feature type="chain" id="PRO_5009255809" evidence="1">
    <location>
        <begin position="24"/>
        <end position="280"/>
    </location>
</feature>
<dbReference type="SUPFAM" id="SSF48452">
    <property type="entry name" value="TPR-like"/>
    <property type="match status" value="1"/>
</dbReference>
<dbReference type="SMART" id="SM00028">
    <property type="entry name" value="TPR"/>
    <property type="match status" value="2"/>
</dbReference>
<dbReference type="EMBL" id="LT629736">
    <property type="protein sequence ID" value="SDS02051.1"/>
    <property type="molecule type" value="Genomic_DNA"/>
</dbReference>
<keyword evidence="4" id="KW-1185">Reference proteome</keyword>
<dbReference type="Gene3D" id="3.90.70.10">
    <property type="entry name" value="Cysteine proteinases"/>
    <property type="match status" value="1"/>
</dbReference>
<gene>
    <name evidence="3" type="ORF">SAMN05216421_0759</name>
</gene>
<keyword evidence="1" id="KW-0732">Signal</keyword>
<dbReference type="InterPro" id="IPR011990">
    <property type="entry name" value="TPR-like_helical_dom_sf"/>
</dbReference>
<dbReference type="AlphaFoldDB" id="A0A1H1NSU3"/>
<evidence type="ECO:0000256" key="1">
    <source>
        <dbReference type="SAM" id="SignalP"/>
    </source>
</evidence>
<sequence>MRTLIFPRTLVLLGLAALLSACAGKAPNLPSPDQLAHLPRQVLIDVPFHAQDDFQCGPAALAMIFNHHLIPTEPKDLTDRVYIPGREGSLQIEMVAAAREQDLLAYPLKGNIESLLTELAAGNPVLVMQNLRFDWYPQWHYAVAIGYDLNRDVLILHSGLDQAKSQSLTVFTHTWNRADRWARAMIRPTQLPATAEPLAYLKAAADLEQTGRLEAAEQAYRTALMKWPDEPTARFGLGNVLWAKGKREEAVGEFRTLTEEHPEFGPGWNNYREGTSLLGL</sequence>
<dbReference type="InterPro" id="IPR019734">
    <property type="entry name" value="TPR_rpt"/>
</dbReference>
<protein>
    <submittedName>
        <fullName evidence="3">Tetratricopeptide repeat-containing protein</fullName>
    </submittedName>
</protein>
<dbReference type="PROSITE" id="PS51257">
    <property type="entry name" value="PROKAR_LIPOPROTEIN"/>
    <property type="match status" value="1"/>
</dbReference>
<dbReference type="InterPro" id="IPR039563">
    <property type="entry name" value="Peptidase_C39_single_dom"/>
</dbReference>
<dbReference type="Pfam" id="PF13529">
    <property type="entry name" value="Peptidase_C39_2"/>
    <property type="match status" value="1"/>
</dbReference>